<evidence type="ECO:0000313" key="2">
    <source>
        <dbReference type="Proteomes" id="UP001158986"/>
    </source>
</evidence>
<gene>
    <name evidence="1" type="ORF">PBS001_LOCUS825</name>
</gene>
<dbReference type="Proteomes" id="UP001158986">
    <property type="component" value="Unassembled WGS sequence"/>
</dbReference>
<accession>A0ABN8CLT5</accession>
<keyword evidence="2" id="KW-1185">Reference proteome</keyword>
<dbReference type="EMBL" id="CAKLCB010000050">
    <property type="protein sequence ID" value="CAH0514048.1"/>
    <property type="molecule type" value="Genomic_DNA"/>
</dbReference>
<comment type="caution">
    <text evidence="1">The sequence shown here is derived from an EMBL/GenBank/DDBJ whole genome shotgun (WGS) entry which is preliminary data.</text>
</comment>
<organism evidence="1 2">
    <name type="scientific">Peronospora belbahrii</name>
    <dbReference type="NCBI Taxonomy" id="622444"/>
    <lineage>
        <taxon>Eukaryota</taxon>
        <taxon>Sar</taxon>
        <taxon>Stramenopiles</taxon>
        <taxon>Oomycota</taxon>
        <taxon>Peronosporomycetes</taxon>
        <taxon>Peronosporales</taxon>
        <taxon>Peronosporaceae</taxon>
        <taxon>Peronospora</taxon>
    </lineage>
</organism>
<name>A0ABN8CLT5_9STRA</name>
<protein>
    <submittedName>
        <fullName evidence="1">Uncharacterized protein</fullName>
    </submittedName>
</protein>
<proteinExistence type="predicted"/>
<evidence type="ECO:0000313" key="1">
    <source>
        <dbReference type="EMBL" id="CAH0514048.1"/>
    </source>
</evidence>
<sequence length="69" mass="7672">MSLCIGMDFTSFESNTTTRWRCCGVAIVDQISKDQPFVLPATDQASCSLEIEVYGSVKRSLEKAVHIAW</sequence>
<reference evidence="1 2" key="1">
    <citation type="submission" date="2021-11" db="EMBL/GenBank/DDBJ databases">
        <authorList>
            <person name="Islam A."/>
            <person name="Islam S."/>
            <person name="Flora M.S."/>
            <person name="Rahman M."/>
            <person name="Ziaur R.M."/>
            <person name="Epstein J.H."/>
            <person name="Hassan M."/>
            <person name="Klassen M."/>
            <person name="Woodard K."/>
            <person name="Webb A."/>
            <person name="Webby R.J."/>
            <person name="El Zowalaty M.E."/>
        </authorList>
    </citation>
    <scope>NUCLEOTIDE SEQUENCE [LARGE SCALE GENOMIC DNA]</scope>
    <source>
        <strain evidence="1">Pbs1</strain>
    </source>
</reference>